<evidence type="ECO:0000256" key="2">
    <source>
        <dbReference type="PROSITE-ProRule" id="PRU00335"/>
    </source>
</evidence>
<gene>
    <name evidence="4" type="ordered locus">Anacy_2426</name>
</gene>
<dbReference type="Pfam" id="PF00440">
    <property type="entry name" value="TetR_N"/>
    <property type="match status" value="1"/>
</dbReference>
<protein>
    <submittedName>
        <fullName evidence="4">Transcriptional regulator, TetR family</fullName>
    </submittedName>
</protein>
<name>K9ZF82_ANACC</name>
<dbReference type="PRINTS" id="PR00455">
    <property type="entry name" value="HTHTETR"/>
</dbReference>
<dbReference type="OrthoDB" id="9800152at2"/>
<dbReference type="InterPro" id="IPR050109">
    <property type="entry name" value="HTH-type_TetR-like_transc_reg"/>
</dbReference>
<dbReference type="KEGG" id="acy:Anacy_2426"/>
<dbReference type="InterPro" id="IPR041474">
    <property type="entry name" value="NicS_C"/>
</dbReference>
<dbReference type="InterPro" id="IPR036271">
    <property type="entry name" value="Tet_transcr_reg_TetR-rel_C_sf"/>
</dbReference>
<feature type="domain" description="HTH tetR-type" evidence="3">
    <location>
        <begin position="18"/>
        <end position="78"/>
    </location>
</feature>
<dbReference type="InterPro" id="IPR009057">
    <property type="entry name" value="Homeodomain-like_sf"/>
</dbReference>
<reference evidence="5" key="1">
    <citation type="journal article" date="2013" name="Proc. Natl. Acad. Sci. U.S.A.">
        <title>Improving the coverage of the cyanobacterial phylum using diversity-driven genome sequencing.</title>
        <authorList>
            <person name="Shih P.M."/>
            <person name="Wu D."/>
            <person name="Latifi A."/>
            <person name="Axen S.D."/>
            <person name="Fewer D.P."/>
            <person name="Talla E."/>
            <person name="Calteau A."/>
            <person name="Cai F."/>
            <person name="Tandeau de Marsac N."/>
            <person name="Rippka R."/>
            <person name="Herdman M."/>
            <person name="Sivonen K."/>
            <person name="Coursin T."/>
            <person name="Laurent T."/>
            <person name="Goodwin L."/>
            <person name="Nolan M."/>
            <person name="Davenport K.W."/>
            <person name="Han C.S."/>
            <person name="Rubin E.M."/>
            <person name="Eisen J.A."/>
            <person name="Woyke T."/>
            <person name="Gugger M."/>
            <person name="Kerfeld C.A."/>
        </authorList>
    </citation>
    <scope>NUCLEOTIDE SEQUENCE [LARGE SCALE GENOMIC DNA]</scope>
    <source>
        <strain evidence="5">ATCC 27899 / PCC 7122</strain>
    </source>
</reference>
<evidence type="ECO:0000259" key="3">
    <source>
        <dbReference type="PROSITE" id="PS50977"/>
    </source>
</evidence>
<dbReference type="Proteomes" id="UP000010474">
    <property type="component" value="Chromosome"/>
</dbReference>
<dbReference type="RefSeq" id="WP_015214514.1">
    <property type="nucleotide sequence ID" value="NC_019771.1"/>
</dbReference>
<dbReference type="PANTHER" id="PTHR30328:SF54">
    <property type="entry name" value="HTH-TYPE TRANSCRIPTIONAL REPRESSOR SCO4008"/>
    <property type="match status" value="1"/>
</dbReference>
<dbReference type="EMBL" id="CP003659">
    <property type="protein sequence ID" value="AFZ57878.1"/>
    <property type="molecule type" value="Genomic_DNA"/>
</dbReference>
<dbReference type="GO" id="GO:0003677">
    <property type="term" value="F:DNA binding"/>
    <property type="evidence" value="ECO:0007669"/>
    <property type="project" value="UniProtKB-UniRule"/>
</dbReference>
<dbReference type="STRING" id="272123.Anacy_2426"/>
<dbReference type="PATRIC" id="fig|272123.3.peg.2638"/>
<accession>K9ZF82</accession>
<organism evidence="4 5">
    <name type="scientific">Anabaena cylindrica (strain ATCC 27899 / PCC 7122)</name>
    <dbReference type="NCBI Taxonomy" id="272123"/>
    <lineage>
        <taxon>Bacteria</taxon>
        <taxon>Bacillati</taxon>
        <taxon>Cyanobacteriota</taxon>
        <taxon>Cyanophyceae</taxon>
        <taxon>Nostocales</taxon>
        <taxon>Nostocaceae</taxon>
        <taxon>Anabaena</taxon>
    </lineage>
</organism>
<dbReference type="Gene3D" id="1.10.357.10">
    <property type="entry name" value="Tetracycline Repressor, domain 2"/>
    <property type="match status" value="1"/>
</dbReference>
<evidence type="ECO:0000256" key="1">
    <source>
        <dbReference type="ARBA" id="ARBA00023125"/>
    </source>
</evidence>
<dbReference type="PANTHER" id="PTHR30328">
    <property type="entry name" value="TRANSCRIPTIONAL REPRESSOR"/>
    <property type="match status" value="1"/>
</dbReference>
<dbReference type="AlphaFoldDB" id="K9ZF82"/>
<keyword evidence="1 2" id="KW-0238">DNA-binding</keyword>
<dbReference type="HOGENOM" id="CLU_069356_1_2_3"/>
<keyword evidence="5" id="KW-1185">Reference proteome</keyword>
<dbReference type="InterPro" id="IPR001647">
    <property type="entry name" value="HTH_TetR"/>
</dbReference>
<dbReference type="eggNOG" id="COG1309">
    <property type="taxonomic scope" value="Bacteria"/>
</dbReference>
<evidence type="ECO:0000313" key="5">
    <source>
        <dbReference type="Proteomes" id="UP000010474"/>
    </source>
</evidence>
<dbReference type="GO" id="GO:0006355">
    <property type="term" value="P:regulation of DNA-templated transcription"/>
    <property type="evidence" value="ECO:0007669"/>
    <property type="project" value="UniProtKB-ARBA"/>
</dbReference>
<proteinExistence type="predicted"/>
<dbReference type="Pfam" id="PF17938">
    <property type="entry name" value="TetR_C_29"/>
    <property type="match status" value="1"/>
</dbReference>
<sequence length="213" mass="24288">MVKSVRNQGGAKSVRDAEVTQQQILDAAEIEFARDGLKGARLSAIANRAKITTAMIHYYFENKEGLYKAVLQRPISELESMVGQMNLDHLHPEVALEQIIRSAIAYEAAYPHRQMLWFQEASQNQGLYFKQVNPGSLYAPLLQVLERGIKEEYFRPVDPFLTLTHIISVCIFYFTVQENWKHLTPDIDRLSPEMVEKHTESAIALILKGLSNK</sequence>
<dbReference type="SUPFAM" id="SSF48498">
    <property type="entry name" value="Tetracyclin repressor-like, C-terminal domain"/>
    <property type="match status" value="1"/>
</dbReference>
<dbReference type="SUPFAM" id="SSF46689">
    <property type="entry name" value="Homeodomain-like"/>
    <property type="match status" value="1"/>
</dbReference>
<dbReference type="PROSITE" id="PS50977">
    <property type="entry name" value="HTH_TETR_2"/>
    <property type="match status" value="1"/>
</dbReference>
<feature type="DNA-binding region" description="H-T-H motif" evidence="2">
    <location>
        <begin position="41"/>
        <end position="60"/>
    </location>
</feature>
<evidence type="ECO:0000313" key="4">
    <source>
        <dbReference type="EMBL" id="AFZ57878.1"/>
    </source>
</evidence>